<evidence type="ECO:0000313" key="1">
    <source>
        <dbReference type="EMBL" id="KAF2724676.1"/>
    </source>
</evidence>
<dbReference type="Proteomes" id="UP000799441">
    <property type="component" value="Unassembled WGS sequence"/>
</dbReference>
<keyword evidence="2" id="KW-1185">Reference proteome</keyword>
<dbReference type="Gene3D" id="3.80.10.10">
    <property type="entry name" value="Ribonuclease Inhibitor"/>
    <property type="match status" value="1"/>
</dbReference>
<gene>
    <name evidence="1" type="ORF">K431DRAFT_240202</name>
</gene>
<evidence type="ECO:0000313" key="2">
    <source>
        <dbReference type="Proteomes" id="UP000799441"/>
    </source>
</evidence>
<dbReference type="OrthoDB" id="5356476at2759"/>
<reference evidence="1" key="1">
    <citation type="journal article" date="2020" name="Stud. Mycol.">
        <title>101 Dothideomycetes genomes: a test case for predicting lifestyles and emergence of pathogens.</title>
        <authorList>
            <person name="Haridas S."/>
            <person name="Albert R."/>
            <person name="Binder M."/>
            <person name="Bloem J."/>
            <person name="Labutti K."/>
            <person name="Salamov A."/>
            <person name="Andreopoulos B."/>
            <person name="Baker S."/>
            <person name="Barry K."/>
            <person name="Bills G."/>
            <person name="Bluhm B."/>
            <person name="Cannon C."/>
            <person name="Castanera R."/>
            <person name="Culley D."/>
            <person name="Daum C."/>
            <person name="Ezra D."/>
            <person name="Gonzalez J."/>
            <person name="Henrissat B."/>
            <person name="Kuo A."/>
            <person name="Liang C."/>
            <person name="Lipzen A."/>
            <person name="Lutzoni F."/>
            <person name="Magnuson J."/>
            <person name="Mondo S."/>
            <person name="Nolan M."/>
            <person name="Ohm R."/>
            <person name="Pangilinan J."/>
            <person name="Park H.-J."/>
            <person name="Ramirez L."/>
            <person name="Alfaro M."/>
            <person name="Sun H."/>
            <person name="Tritt A."/>
            <person name="Yoshinaga Y."/>
            <person name="Zwiers L.-H."/>
            <person name="Turgeon B."/>
            <person name="Goodwin S."/>
            <person name="Spatafora J."/>
            <person name="Crous P."/>
            <person name="Grigoriev I."/>
        </authorList>
    </citation>
    <scope>NUCLEOTIDE SEQUENCE</scope>
    <source>
        <strain evidence="1">CBS 116435</strain>
    </source>
</reference>
<proteinExistence type="predicted"/>
<protein>
    <submittedName>
        <fullName evidence="1">Uncharacterized protein</fullName>
    </submittedName>
</protein>
<accession>A0A9P4QGX0</accession>
<sequence>MATTNPANLPGAPVDPSQAQGAQIPLQSFTIPDFPPSARGLKALTLTCDIKTDEYQSLLAQPFKIPDSIPFGAESLTLELFSLGYPPGFLAKLAERLPNLKSVVVYSQLFAGLTEESRKDAVEFFKKLPNLRALHFLDVFAKDKFFSEAAEWLKYNTSEKPGEARRGLMFLEVNYTFRHEDDEFMQRIQATELPLLIGPGLISASFNLATSEEEQGQQEGASASAGKEGVMAFNKSLAAGLVEELTETDSYPRGLRALNSTMYTLSPADLKKVLERNKHIMVLNVTVETEPGEDSKKQMLAAIEQCANIEQVEIVAHPTVQFLMALQDSNNEVLAKSFPSEADMKTFSQKCSKLQSFKVNILRTTSFGSVEWEKKNGKWAGGVTQGKGISL</sequence>
<name>A0A9P4QGX0_9PEZI</name>
<dbReference type="InterPro" id="IPR032675">
    <property type="entry name" value="LRR_dom_sf"/>
</dbReference>
<dbReference type="EMBL" id="MU003770">
    <property type="protein sequence ID" value="KAF2724676.1"/>
    <property type="molecule type" value="Genomic_DNA"/>
</dbReference>
<dbReference type="AlphaFoldDB" id="A0A9P4QGX0"/>
<organism evidence="1 2">
    <name type="scientific">Polychaeton citri CBS 116435</name>
    <dbReference type="NCBI Taxonomy" id="1314669"/>
    <lineage>
        <taxon>Eukaryota</taxon>
        <taxon>Fungi</taxon>
        <taxon>Dikarya</taxon>
        <taxon>Ascomycota</taxon>
        <taxon>Pezizomycotina</taxon>
        <taxon>Dothideomycetes</taxon>
        <taxon>Dothideomycetidae</taxon>
        <taxon>Capnodiales</taxon>
        <taxon>Capnodiaceae</taxon>
        <taxon>Polychaeton</taxon>
    </lineage>
</organism>
<comment type="caution">
    <text evidence="1">The sequence shown here is derived from an EMBL/GenBank/DDBJ whole genome shotgun (WGS) entry which is preliminary data.</text>
</comment>